<evidence type="ECO:0000313" key="2">
    <source>
        <dbReference type="EMBL" id="KAF4356517.1"/>
    </source>
</evidence>
<gene>
    <name evidence="2" type="ORF">G4B88_001065</name>
</gene>
<reference evidence="2 3" key="1">
    <citation type="journal article" date="2020" name="bioRxiv">
        <title>Sequence and annotation of 42 cannabis genomes reveals extensive copy number variation in cannabinoid synthesis and pathogen resistance genes.</title>
        <authorList>
            <person name="Mckernan K.J."/>
            <person name="Helbert Y."/>
            <person name="Kane L.T."/>
            <person name="Ebling H."/>
            <person name="Zhang L."/>
            <person name="Liu B."/>
            <person name="Eaton Z."/>
            <person name="Mclaughlin S."/>
            <person name="Kingan S."/>
            <person name="Baybayan P."/>
            <person name="Concepcion G."/>
            <person name="Jordan M."/>
            <person name="Riva A."/>
            <person name="Barbazuk W."/>
            <person name="Harkins T."/>
        </authorList>
    </citation>
    <scope>NUCLEOTIDE SEQUENCE [LARGE SCALE GENOMIC DNA]</scope>
    <source>
        <strain evidence="3">cv. Jamaican Lion 4</strain>
        <tissue evidence="2">Leaf</tissue>
    </source>
</reference>
<protein>
    <recommendedName>
        <fullName evidence="1">SAWADEE domain-containing protein</fullName>
    </recommendedName>
</protein>
<evidence type="ECO:0000259" key="1">
    <source>
        <dbReference type="Pfam" id="PF16719"/>
    </source>
</evidence>
<dbReference type="InterPro" id="IPR032001">
    <property type="entry name" value="SAWADEE_dom"/>
</dbReference>
<dbReference type="InterPro" id="IPR039276">
    <property type="entry name" value="SHH1/2"/>
</dbReference>
<dbReference type="Proteomes" id="UP000583929">
    <property type="component" value="Unassembled WGS sequence"/>
</dbReference>
<keyword evidence="3" id="KW-1185">Reference proteome</keyword>
<dbReference type="AlphaFoldDB" id="A0A7J6EDH6"/>
<proteinExistence type="predicted"/>
<dbReference type="PANTHER" id="PTHR33827">
    <property type="entry name" value="PROTEIN SAWADEE HOMEODOMAIN HOMOLOG 2"/>
    <property type="match status" value="1"/>
</dbReference>
<sequence>MDRLRPRDTKSFTGFTNTEIKKMEKMLDESRENVLDKGFCQCVARAFNRSSGRAGKPIVKWAAVHSWFYNVKHESPKASINVLEGASLPVKAIKDSEKQKEEKNIVLTDLEFEARSAKDEACTGEAEVRVRFVGFGAEEDEWINIKNAVRERSVPLEHSECYKVKVGDSVLCFQEKKDQASYYDARVLDIQRRMHDIRGCRKEYISRDYAVDQLIRPVVSTNELDNDSI</sequence>
<accession>A0A7J6EDH6</accession>
<dbReference type="Gene3D" id="2.40.50.40">
    <property type="match status" value="1"/>
</dbReference>
<name>A0A7J6EDH6_CANSA</name>
<organism evidence="2 3">
    <name type="scientific">Cannabis sativa</name>
    <name type="common">Hemp</name>
    <name type="synonym">Marijuana</name>
    <dbReference type="NCBI Taxonomy" id="3483"/>
    <lineage>
        <taxon>Eukaryota</taxon>
        <taxon>Viridiplantae</taxon>
        <taxon>Streptophyta</taxon>
        <taxon>Embryophyta</taxon>
        <taxon>Tracheophyta</taxon>
        <taxon>Spermatophyta</taxon>
        <taxon>Magnoliopsida</taxon>
        <taxon>eudicotyledons</taxon>
        <taxon>Gunneridae</taxon>
        <taxon>Pentapetalae</taxon>
        <taxon>rosids</taxon>
        <taxon>fabids</taxon>
        <taxon>Rosales</taxon>
        <taxon>Cannabaceae</taxon>
        <taxon>Cannabis</taxon>
    </lineage>
</organism>
<evidence type="ECO:0000313" key="3">
    <source>
        <dbReference type="Proteomes" id="UP000583929"/>
    </source>
</evidence>
<feature type="domain" description="SAWADEE" evidence="1">
    <location>
        <begin position="109"/>
        <end position="204"/>
    </location>
</feature>
<dbReference type="EMBL" id="JAATIQ010000428">
    <property type="protein sequence ID" value="KAF4356517.1"/>
    <property type="molecule type" value="Genomic_DNA"/>
</dbReference>
<comment type="caution">
    <text evidence="2">The sequence shown here is derived from an EMBL/GenBank/DDBJ whole genome shotgun (WGS) entry which is preliminary data.</text>
</comment>
<dbReference type="GO" id="GO:0003682">
    <property type="term" value="F:chromatin binding"/>
    <property type="evidence" value="ECO:0007669"/>
    <property type="project" value="InterPro"/>
</dbReference>
<dbReference type="PANTHER" id="PTHR33827:SF3">
    <property type="entry name" value="OS09G0346900 PROTEIN"/>
    <property type="match status" value="1"/>
</dbReference>
<dbReference type="Pfam" id="PF16719">
    <property type="entry name" value="SAWADEE"/>
    <property type="match status" value="1"/>
</dbReference>
<dbReference type="Gene3D" id="2.30.30.140">
    <property type="match status" value="1"/>
</dbReference>